<organism evidence="1 2">
    <name type="scientific">Ruminiclostridium cellobioparum subsp. termitidis CT1112</name>
    <dbReference type="NCBI Taxonomy" id="1195236"/>
    <lineage>
        <taxon>Bacteria</taxon>
        <taxon>Bacillati</taxon>
        <taxon>Bacillota</taxon>
        <taxon>Clostridia</taxon>
        <taxon>Eubacteriales</taxon>
        <taxon>Oscillospiraceae</taxon>
        <taxon>Ruminiclostridium</taxon>
    </lineage>
</organism>
<dbReference type="PANTHER" id="PTHR36932">
    <property type="entry name" value="CAPSULAR POLYSACCHARIDE BIOSYNTHESIS PROTEIN"/>
    <property type="match status" value="1"/>
</dbReference>
<dbReference type="PATRIC" id="fig|1195236.3.peg.4144"/>
<dbReference type="eggNOG" id="COG1541">
    <property type="taxonomic scope" value="Bacteria"/>
</dbReference>
<dbReference type="Proteomes" id="UP000014155">
    <property type="component" value="Unassembled WGS sequence"/>
</dbReference>
<dbReference type="SUPFAM" id="SSF56801">
    <property type="entry name" value="Acetyl-CoA synthetase-like"/>
    <property type="match status" value="1"/>
</dbReference>
<dbReference type="InterPro" id="IPR042099">
    <property type="entry name" value="ANL_N_sf"/>
</dbReference>
<keyword evidence="2" id="KW-1185">Reference proteome</keyword>
<accession>S0FJC4</accession>
<dbReference type="InterPro" id="IPR053158">
    <property type="entry name" value="CapK_Type1_Caps_Biosynth"/>
</dbReference>
<dbReference type="STRING" id="1195236.CTER_3932"/>
<dbReference type="EC" id="6.2.1.30" evidence="1"/>
<keyword evidence="1" id="KW-0436">Ligase</keyword>
<dbReference type="PANTHER" id="PTHR36932:SF1">
    <property type="entry name" value="CAPSULAR POLYSACCHARIDE BIOSYNTHESIS PROTEIN"/>
    <property type="match status" value="1"/>
</dbReference>
<dbReference type="RefSeq" id="WP_004628582.1">
    <property type="nucleotide sequence ID" value="NZ_AORV01000056.1"/>
</dbReference>
<evidence type="ECO:0000313" key="1">
    <source>
        <dbReference type="EMBL" id="EMS70341.1"/>
    </source>
</evidence>
<dbReference type="GO" id="GO:0047475">
    <property type="term" value="F:phenylacetate-CoA ligase activity"/>
    <property type="evidence" value="ECO:0007669"/>
    <property type="project" value="UniProtKB-EC"/>
</dbReference>
<sequence length="440" mass="50898">MSFLSKVYKVYKYDNPYFKRINKIFLEYNGASLDEIQSYQVDKLKSLLIESFKYVPYYHKLFDECGFNPERFSNLDDLCKIPILTKKDINTNRNDLISKNYQNKKLVEISTGGTTGTPMVLYFSKQSKYVRIGNWTKWKKVSGVDFKNDRYCYIGKILNSDFPIKKDQLNDIILFASNKMTEPNILKLIEELKIFKPVYIQGYASALYILATGIKKLNIDVSQLRLKAILTSSDTLFPTYRDTIEKVFNCKVFDHYGQNEDCIVGTECELHNGYHIHEETTYAEVIDLISNRPSDAIGKIVGTNLWNYAMPLIRYEIGDVGRLVSESCECGSKHRRILDFQGRLDDIIKLPDGTPISAGSLNQPMKKSVQEIIEIQYIQKSINSLDINIVPDVHFSQKTIEKFSRELENLIGNNLEIQFKIVDSIPREKNGKYRFIKSEL</sequence>
<dbReference type="Gene3D" id="3.40.50.12780">
    <property type="entry name" value="N-terminal domain of ligase-like"/>
    <property type="match status" value="1"/>
</dbReference>
<reference evidence="1 2" key="1">
    <citation type="journal article" date="2013" name="Genome Announc.">
        <title>Draft Genome Sequence of the Cellulolytic, Mesophilic, Anaerobic Bacterium Clostridium termitidis Strain CT1112 (DSM 5398).</title>
        <authorList>
            <person name="Lal S."/>
            <person name="Ramachandran U."/>
            <person name="Zhang X."/>
            <person name="Munir R."/>
            <person name="Sparling R."/>
            <person name="Levin D.B."/>
        </authorList>
    </citation>
    <scope>NUCLEOTIDE SEQUENCE [LARGE SCALE GENOMIC DNA]</scope>
    <source>
        <strain evidence="1 2">CT1112</strain>
    </source>
</reference>
<proteinExistence type="predicted"/>
<dbReference type="AlphaFoldDB" id="S0FJC4"/>
<dbReference type="EMBL" id="AORV01000056">
    <property type="protein sequence ID" value="EMS70341.1"/>
    <property type="molecule type" value="Genomic_DNA"/>
</dbReference>
<evidence type="ECO:0000313" key="2">
    <source>
        <dbReference type="Proteomes" id="UP000014155"/>
    </source>
</evidence>
<name>S0FJC4_RUMCE</name>
<gene>
    <name evidence="1" type="ORF">CTER_3932</name>
</gene>
<comment type="caution">
    <text evidence="1">The sequence shown here is derived from an EMBL/GenBank/DDBJ whole genome shotgun (WGS) entry which is preliminary data.</text>
</comment>
<protein>
    <submittedName>
        <fullName evidence="1">Coenzyme F390 synthetase</fullName>
        <ecNumber evidence="1">6.2.1.30</ecNumber>
    </submittedName>
</protein>